<dbReference type="SUPFAM" id="SSF47413">
    <property type="entry name" value="lambda repressor-like DNA-binding domains"/>
    <property type="match status" value="1"/>
</dbReference>
<name>A0A9D2FFA6_9FIRM</name>
<dbReference type="SMART" id="SM00530">
    <property type="entry name" value="HTH_XRE"/>
    <property type="match status" value="1"/>
</dbReference>
<dbReference type="Gene3D" id="1.10.260.40">
    <property type="entry name" value="lambda repressor-like DNA-binding domains"/>
    <property type="match status" value="1"/>
</dbReference>
<dbReference type="PROSITE" id="PS50943">
    <property type="entry name" value="HTH_CROC1"/>
    <property type="match status" value="1"/>
</dbReference>
<organism evidence="3 4">
    <name type="scientific">Candidatus Faecalibacterium gallistercoris</name>
    <dbReference type="NCBI Taxonomy" id="2838579"/>
    <lineage>
        <taxon>Bacteria</taxon>
        <taxon>Bacillati</taxon>
        <taxon>Bacillota</taxon>
        <taxon>Clostridia</taxon>
        <taxon>Eubacteriales</taxon>
        <taxon>Oscillospiraceae</taxon>
        <taxon>Faecalibacterium</taxon>
    </lineage>
</organism>
<dbReference type="GO" id="GO:0003677">
    <property type="term" value="F:DNA binding"/>
    <property type="evidence" value="ECO:0007669"/>
    <property type="project" value="UniProtKB-KW"/>
</dbReference>
<reference evidence="3" key="2">
    <citation type="submission" date="2021-04" db="EMBL/GenBank/DDBJ databases">
        <authorList>
            <person name="Gilroy R."/>
        </authorList>
    </citation>
    <scope>NUCLEOTIDE SEQUENCE</scope>
    <source>
        <strain evidence="3">ChiBcec16-3735</strain>
    </source>
</reference>
<feature type="domain" description="HTH cro/C1-type" evidence="2">
    <location>
        <begin position="11"/>
        <end position="66"/>
    </location>
</feature>
<evidence type="ECO:0000256" key="1">
    <source>
        <dbReference type="ARBA" id="ARBA00023125"/>
    </source>
</evidence>
<dbReference type="GO" id="GO:0005829">
    <property type="term" value="C:cytosol"/>
    <property type="evidence" value="ECO:0007669"/>
    <property type="project" value="TreeGrafter"/>
</dbReference>
<sequence>MQTKLTTGERLTDLRREHNLTLEQVSEQTGIVKSTLSNYENDKKPDINLGALEKLAALYGVGLDYLLGLTENKKHSKTGLADLHLSDDAVDVLSSGKVNNRLLSELISHPEFARLMADMEIYVDGIVSMQIRNLNSLLESARSAILEKYHPKEDNTLLTLKAAQIDEDEYFARVVGDDVERILKELKQAHSGDQGSAAADDAASLKEYIETISGTEGSDFQKWIMIFCKQIRLPYNKLTDTEKQWLIQISRKSSLLKSGTSQRGKHPRK</sequence>
<reference evidence="3" key="1">
    <citation type="journal article" date="2021" name="PeerJ">
        <title>Extensive microbial diversity within the chicken gut microbiome revealed by metagenomics and culture.</title>
        <authorList>
            <person name="Gilroy R."/>
            <person name="Ravi A."/>
            <person name="Getino M."/>
            <person name="Pursley I."/>
            <person name="Horton D.L."/>
            <person name="Alikhan N.F."/>
            <person name="Baker D."/>
            <person name="Gharbi K."/>
            <person name="Hall N."/>
            <person name="Watson M."/>
            <person name="Adriaenssens E.M."/>
            <person name="Foster-Nyarko E."/>
            <person name="Jarju S."/>
            <person name="Secka A."/>
            <person name="Antonio M."/>
            <person name="Oren A."/>
            <person name="Chaudhuri R.R."/>
            <person name="La Ragione R."/>
            <person name="Hildebrand F."/>
            <person name="Pallen M.J."/>
        </authorList>
    </citation>
    <scope>NUCLEOTIDE SEQUENCE</scope>
    <source>
        <strain evidence="3">ChiBcec16-3735</strain>
    </source>
</reference>
<gene>
    <name evidence="3" type="ORF">H9725_05135</name>
</gene>
<dbReference type="PANTHER" id="PTHR46797">
    <property type="entry name" value="HTH-TYPE TRANSCRIPTIONAL REGULATOR"/>
    <property type="match status" value="1"/>
</dbReference>
<dbReference type="InterPro" id="IPR010982">
    <property type="entry name" value="Lambda_DNA-bd_dom_sf"/>
</dbReference>
<dbReference type="PANTHER" id="PTHR46797:SF1">
    <property type="entry name" value="METHYLPHOSPHONATE SYNTHASE"/>
    <property type="match status" value="1"/>
</dbReference>
<dbReference type="AlphaFoldDB" id="A0A9D2FFA6"/>
<dbReference type="Pfam" id="PF12844">
    <property type="entry name" value="HTH_19"/>
    <property type="match status" value="1"/>
</dbReference>
<dbReference type="Proteomes" id="UP000824065">
    <property type="component" value="Unassembled WGS sequence"/>
</dbReference>
<evidence type="ECO:0000259" key="2">
    <source>
        <dbReference type="PROSITE" id="PS50943"/>
    </source>
</evidence>
<dbReference type="GO" id="GO:0003700">
    <property type="term" value="F:DNA-binding transcription factor activity"/>
    <property type="evidence" value="ECO:0007669"/>
    <property type="project" value="TreeGrafter"/>
</dbReference>
<evidence type="ECO:0000313" key="3">
    <source>
        <dbReference type="EMBL" id="HIZ57950.1"/>
    </source>
</evidence>
<comment type="caution">
    <text evidence="3">The sequence shown here is derived from an EMBL/GenBank/DDBJ whole genome shotgun (WGS) entry which is preliminary data.</text>
</comment>
<dbReference type="InterPro" id="IPR001387">
    <property type="entry name" value="Cro/C1-type_HTH"/>
</dbReference>
<evidence type="ECO:0000313" key="4">
    <source>
        <dbReference type="Proteomes" id="UP000824065"/>
    </source>
</evidence>
<dbReference type="EMBL" id="DXBJ01000034">
    <property type="protein sequence ID" value="HIZ57950.1"/>
    <property type="molecule type" value="Genomic_DNA"/>
</dbReference>
<proteinExistence type="predicted"/>
<accession>A0A9D2FFA6</accession>
<keyword evidence="1" id="KW-0238">DNA-binding</keyword>
<dbReference type="InterPro" id="IPR050807">
    <property type="entry name" value="TransReg_Diox_bact_type"/>
</dbReference>
<protein>
    <submittedName>
        <fullName evidence="3">Helix-turn-helix domain-containing protein</fullName>
    </submittedName>
</protein>
<dbReference type="CDD" id="cd00093">
    <property type="entry name" value="HTH_XRE"/>
    <property type="match status" value="1"/>
</dbReference>